<evidence type="ECO:0000313" key="6">
    <source>
        <dbReference type="Proteomes" id="UP000028042"/>
    </source>
</evidence>
<dbReference type="InterPro" id="IPR015020">
    <property type="entry name" value="Rv2525c-like_Glyco_Hydro-like"/>
</dbReference>
<name>A0A0H3J5E6_CLOPA</name>
<dbReference type="PATRIC" id="fig|1262449.3.peg.643"/>
<dbReference type="KEGG" id="cpae:CPAST_c23470"/>
<feature type="domain" description="Rv2525c-like glycoside hydrolase-like" evidence="2">
    <location>
        <begin position="294"/>
        <end position="471"/>
    </location>
</feature>
<feature type="domain" description="Peptidoglycan binding-like" evidence="1">
    <location>
        <begin position="75"/>
        <end position="130"/>
    </location>
</feature>
<evidence type="ECO:0000259" key="3">
    <source>
        <dbReference type="Pfam" id="PF14751"/>
    </source>
</evidence>
<dbReference type="InterPro" id="IPR036366">
    <property type="entry name" value="PGBDSf"/>
</dbReference>
<organism evidence="4 7">
    <name type="scientific">Clostridium pasteurianum DSM 525 = ATCC 6013</name>
    <dbReference type="NCBI Taxonomy" id="1262449"/>
    <lineage>
        <taxon>Bacteria</taxon>
        <taxon>Bacillati</taxon>
        <taxon>Bacillota</taxon>
        <taxon>Clostridia</taxon>
        <taxon>Eubacteriales</taxon>
        <taxon>Clostridiaceae</taxon>
        <taxon>Clostridium</taxon>
    </lineage>
</organism>
<dbReference type="eggNOG" id="COG3409">
    <property type="taxonomic scope" value="Bacteria"/>
</dbReference>
<dbReference type="SUPFAM" id="SSF47090">
    <property type="entry name" value="PGBD-like"/>
    <property type="match status" value="2"/>
</dbReference>
<reference evidence="5" key="2">
    <citation type="submission" date="2015-10" db="EMBL/GenBank/DDBJ databases">
        <title>Improved Draft Genome Sequence of Clostridium pasteurianum Strain ATCC 6013 (DSM 525) Using a Hybrid Next-Generation Sequencing Approach.</title>
        <authorList>
            <person name="Pyne M.E."/>
            <person name="Utturkar S.M."/>
            <person name="Brown S.D."/>
            <person name="Moo-Young M."/>
            <person name="Chung D.A."/>
            <person name="Chou P.C."/>
        </authorList>
    </citation>
    <scope>NUCLEOTIDE SEQUENCE</scope>
    <source>
        <strain evidence="5">ATCC 6013</strain>
    </source>
</reference>
<keyword evidence="7" id="KW-1185">Reference proteome</keyword>
<reference evidence="4 7" key="1">
    <citation type="journal article" date="2015" name="Genome Announc.">
        <title>Complete Genome Sequence of the Nitrogen-Fixing and Solvent-Producing Clostridium pasteurianum DSM 525.</title>
        <authorList>
            <person name="Poehlein A."/>
            <person name="Grosse-Honebrink A."/>
            <person name="Zhang Y."/>
            <person name="Minton N.P."/>
            <person name="Daniel R."/>
        </authorList>
    </citation>
    <scope>NUCLEOTIDE SEQUENCE [LARGE SCALE GENOMIC DNA]</scope>
    <source>
        <strain evidence="4">DSM 525</strain>
        <strain evidence="7">DSM 525 / ATCC 6013</strain>
    </source>
</reference>
<evidence type="ECO:0000313" key="5">
    <source>
        <dbReference type="EMBL" id="KRU11585.1"/>
    </source>
</evidence>
<evidence type="ECO:0000259" key="1">
    <source>
        <dbReference type="Pfam" id="PF01471"/>
    </source>
</evidence>
<dbReference type="InterPro" id="IPR029322">
    <property type="entry name" value="DUF4474"/>
</dbReference>
<feature type="domain" description="DUF4474" evidence="3">
    <location>
        <begin position="496"/>
        <end position="745"/>
    </location>
</feature>
<evidence type="ECO:0000259" key="2">
    <source>
        <dbReference type="Pfam" id="PF08924"/>
    </source>
</evidence>
<reference evidence="5 6" key="3">
    <citation type="journal article" name="Genome Announc.">
        <title>Improved Draft Genome Sequence of Clostridium pasteurianum Strain ATCC 6013 (DSM 525) Using a Hybrid Next-Generation Sequencing Approach.</title>
        <authorList>
            <person name="Pyne M.E."/>
            <person name="Utturkar S."/>
            <person name="Brown S.D."/>
            <person name="Moo-Young M."/>
            <person name="Chung D.A."/>
            <person name="Chou C.P."/>
        </authorList>
    </citation>
    <scope>NUCLEOTIDE SEQUENCE [LARGE SCALE GENOMIC DNA]</scope>
    <source>
        <strain evidence="5 6">ATCC 6013</strain>
    </source>
</reference>
<dbReference type="Pfam" id="PF08924">
    <property type="entry name" value="Rv2525c_GlyHyd-like"/>
    <property type="match status" value="1"/>
</dbReference>
<dbReference type="SUPFAM" id="SSF51445">
    <property type="entry name" value="(Trans)glycosidases"/>
    <property type="match status" value="1"/>
</dbReference>
<dbReference type="CDD" id="cd06418">
    <property type="entry name" value="GH25_BacA-like"/>
    <property type="match status" value="1"/>
</dbReference>
<dbReference type="Gene3D" id="1.10.101.10">
    <property type="entry name" value="PGBD-like superfamily/PGBD"/>
    <property type="match status" value="4"/>
</dbReference>
<dbReference type="EMBL" id="CP009268">
    <property type="protein sequence ID" value="AJA52405.1"/>
    <property type="molecule type" value="Genomic_DNA"/>
</dbReference>
<sequence length="779" mass="85530">MDLMVSQVQQWLNTTYGNNENYTTIPEDGVTGGGTVAALITALQIELNISPADGVFGPATQAVCPTLSSGSTAQNQVYILQGALYCKGYNPNGLDGGYGNGVITAVKKFQADAGLTTQDGITTPMIFKALLNTDAFVLLSSGDSNIRIIQQHLNRDYNNVFGLIPCDGIYSKSTNVALIKALQHEEGIATDGIWGPTTQNLCPTIPGQYANTKFILLLQYALYCNGYNPNGFDGLYGNGVKNAVTSFQVFAGLYADGYAGKQTWASLLVSYGDPNRQGTACDCSTTITDEKAATLKANGYNIVGRYLTGRYAMTFEEISVISQNNLKVVPIFEVGGYQLSYFTSLQGMVDGNSAMVAATTLGFPDNTIIYFAVDFDALDEDVTNNILLYFQAINNRFTELNSSYKIGIYAPRNVCSRVAGAGYSCSSFVCDMSSGFSGNLGYPLPHDWAFDQISTISCGSGYGYIEIDNNICSGKDTGVSVPINGGKWVPNSTFAKVVSFAGFLYDPNQDIIYSKIDPLQENFGYCKFYDDSAATTLMSTIIDCEPIYFTYDTKDWLIELWKGQYCLETGAEIGIYNRDSGITDPRDAVLGKFFDCARHDLLNMSFVLKKDGVEIFRRGPENHWWLTGFKWGEFTANPSNDLTMDVTITLENLVMRKAFLKGLNDLGYIESNIDINSPSNPTGPVIWNEENTVSFTFDVPKSQQPQSKIDNFNSIQSQNQSRVADYNLIKNELNLTSNDPNLIQESTIEELSTEAQEAYNRITDWFNSIIPNLENITNS</sequence>
<dbReference type="Pfam" id="PF01471">
    <property type="entry name" value="PG_binding_1"/>
    <property type="match status" value="2"/>
</dbReference>
<dbReference type="GeneID" id="93074491"/>
<dbReference type="Pfam" id="PF14751">
    <property type="entry name" value="DUF4474"/>
    <property type="match status" value="1"/>
</dbReference>
<dbReference type="RefSeq" id="WP_003441403.1">
    <property type="nucleotide sequence ID" value="NZ_ANZB01000002.1"/>
</dbReference>
<dbReference type="InterPro" id="IPR017853">
    <property type="entry name" value="GH"/>
</dbReference>
<evidence type="ECO:0000313" key="7">
    <source>
        <dbReference type="Proteomes" id="UP000030905"/>
    </source>
</evidence>
<gene>
    <name evidence="4" type="primary">fadG</name>
    <name evidence="4" type="ORF">CLPA_c23470</name>
    <name evidence="5" type="ORF">CP6013_00832</name>
</gene>
<dbReference type="InterPro" id="IPR036365">
    <property type="entry name" value="PGBD-like_sf"/>
</dbReference>
<dbReference type="InterPro" id="IPR002477">
    <property type="entry name" value="Peptidoglycan-bd-like"/>
</dbReference>
<dbReference type="EMBL" id="JPGY02000001">
    <property type="protein sequence ID" value="KRU11585.1"/>
    <property type="molecule type" value="Genomic_DNA"/>
</dbReference>
<dbReference type="Proteomes" id="UP000030905">
    <property type="component" value="Chromosome"/>
</dbReference>
<dbReference type="Proteomes" id="UP000028042">
    <property type="component" value="Unassembled WGS sequence"/>
</dbReference>
<feature type="domain" description="Peptidoglycan binding-like" evidence="1">
    <location>
        <begin position="215"/>
        <end position="267"/>
    </location>
</feature>
<dbReference type="Gene3D" id="3.20.20.80">
    <property type="entry name" value="Glycosidases"/>
    <property type="match status" value="1"/>
</dbReference>
<protein>
    <submittedName>
        <fullName evidence="4">FadG</fullName>
    </submittedName>
</protein>
<evidence type="ECO:0000313" key="4">
    <source>
        <dbReference type="EMBL" id="AJA52405.1"/>
    </source>
</evidence>
<dbReference type="KEGG" id="cpat:CLPA_c23470"/>
<accession>A0A0H3J5E6</accession>
<dbReference type="AlphaFoldDB" id="A0A0H3J5E6"/>
<proteinExistence type="predicted"/>